<dbReference type="InterPro" id="IPR010697">
    <property type="entry name" value="YspA"/>
</dbReference>
<sequence>MREHTVCFTGHREIRDGQLREPLARVVESLIHQGFLYFGAGGARGFDTLAADVVLELKAKYPQIHLILVLPFVNPFQRESGWTREEIARHQAQTKKASRVVYTQEAYSRGCYYKRDRHLVDCSSVCVFYQYKASGGTAYTTKYAREQGLKLINCAKSAPWQAAQKSRGC</sequence>
<dbReference type="Gene3D" id="3.40.50.450">
    <property type="match status" value="1"/>
</dbReference>
<dbReference type="Pfam" id="PF06908">
    <property type="entry name" value="YpsA"/>
    <property type="match status" value="1"/>
</dbReference>
<dbReference type="EMBL" id="CP060490">
    <property type="protein sequence ID" value="QNL43788.1"/>
    <property type="molecule type" value="Genomic_DNA"/>
</dbReference>
<organism evidence="1 2">
    <name type="scientific">Oscillibacter hominis</name>
    <dbReference type="NCBI Taxonomy" id="2763056"/>
    <lineage>
        <taxon>Bacteria</taxon>
        <taxon>Bacillati</taxon>
        <taxon>Bacillota</taxon>
        <taxon>Clostridia</taxon>
        <taxon>Eubacteriales</taxon>
        <taxon>Oscillospiraceae</taxon>
        <taxon>Oscillibacter</taxon>
    </lineage>
</organism>
<dbReference type="AlphaFoldDB" id="A0A7G9B2K7"/>
<gene>
    <name evidence="1" type="ORF">H8790_09960</name>
</gene>
<dbReference type="SUPFAM" id="SSF102405">
    <property type="entry name" value="MCP/YpsA-like"/>
    <property type="match status" value="1"/>
</dbReference>
<dbReference type="KEGG" id="ohi:H8790_09960"/>
<evidence type="ECO:0000313" key="2">
    <source>
        <dbReference type="Proteomes" id="UP000515960"/>
    </source>
</evidence>
<dbReference type="Proteomes" id="UP000515960">
    <property type="component" value="Chromosome"/>
</dbReference>
<keyword evidence="2" id="KW-1185">Reference proteome</keyword>
<name>A0A7G9B2K7_9FIRM</name>
<dbReference type="PANTHER" id="PTHR38440:SF1">
    <property type="entry name" value="UPF0398 PROTEIN SPR0331"/>
    <property type="match status" value="1"/>
</dbReference>
<protein>
    <submittedName>
        <fullName evidence="1">DUF1273 family protein</fullName>
    </submittedName>
</protein>
<evidence type="ECO:0000313" key="1">
    <source>
        <dbReference type="EMBL" id="QNL43788.1"/>
    </source>
</evidence>
<proteinExistence type="predicted"/>
<accession>A0A7G9B2K7</accession>
<dbReference type="PANTHER" id="PTHR38440">
    <property type="entry name" value="UPF0398 PROTEIN YPSA"/>
    <property type="match status" value="1"/>
</dbReference>
<reference evidence="1 2" key="1">
    <citation type="submission" date="2020-08" db="EMBL/GenBank/DDBJ databases">
        <authorList>
            <person name="Liu C."/>
            <person name="Sun Q."/>
        </authorList>
    </citation>
    <scope>NUCLEOTIDE SEQUENCE [LARGE SCALE GENOMIC DNA]</scope>
    <source>
        <strain evidence="1 2">NSJ-62</strain>
    </source>
</reference>